<dbReference type="EMBL" id="JARKIB010000079">
    <property type="protein sequence ID" value="KAJ7746660.1"/>
    <property type="molecule type" value="Genomic_DNA"/>
</dbReference>
<proteinExistence type="predicted"/>
<reference evidence="2" key="1">
    <citation type="submission" date="2023-03" db="EMBL/GenBank/DDBJ databases">
        <title>Massive genome expansion in bonnet fungi (Mycena s.s.) driven by repeated elements and novel gene families across ecological guilds.</title>
        <authorList>
            <consortium name="Lawrence Berkeley National Laboratory"/>
            <person name="Harder C.B."/>
            <person name="Miyauchi S."/>
            <person name="Viragh M."/>
            <person name="Kuo A."/>
            <person name="Thoen E."/>
            <person name="Andreopoulos B."/>
            <person name="Lu D."/>
            <person name="Skrede I."/>
            <person name="Drula E."/>
            <person name="Henrissat B."/>
            <person name="Morin E."/>
            <person name="Kohler A."/>
            <person name="Barry K."/>
            <person name="LaButti K."/>
            <person name="Morin E."/>
            <person name="Salamov A."/>
            <person name="Lipzen A."/>
            <person name="Mereny Z."/>
            <person name="Hegedus B."/>
            <person name="Baldrian P."/>
            <person name="Stursova M."/>
            <person name="Weitz H."/>
            <person name="Taylor A."/>
            <person name="Grigoriev I.V."/>
            <person name="Nagy L.G."/>
            <person name="Martin F."/>
            <person name="Kauserud H."/>
        </authorList>
    </citation>
    <scope>NUCLEOTIDE SEQUENCE</scope>
    <source>
        <strain evidence="2">CBHHK182m</strain>
    </source>
</reference>
<evidence type="ECO:0000313" key="2">
    <source>
        <dbReference type="EMBL" id="KAJ7746660.1"/>
    </source>
</evidence>
<comment type="caution">
    <text evidence="2">The sequence shown here is derived from an EMBL/GenBank/DDBJ whole genome shotgun (WGS) entry which is preliminary data.</text>
</comment>
<evidence type="ECO:0000313" key="4">
    <source>
        <dbReference type="Proteomes" id="UP001215598"/>
    </source>
</evidence>
<dbReference type="Proteomes" id="UP001215598">
    <property type="component" value="Unassembled WGS sequence"/>
</dbReference>
<dbReference type="AlphaFoldDB" id="A0AAD7IMK5"/>
<keyword evidence="1" id="KW-0472">Membrane</keyword>
<feature type="transmembrane region" description="Helical" evidence="1">
    <location>
        <begin position="6"/>
        <end position="25"/>
    </location>
</feature>
<evidence type="ECO:0000256" key="1">
    <source>
        <dbReference type="SAM" id="Phobius"/>
    </source>
</evidence>
<name>A0AAD7IMK5_9AGAR</name>
<evidence type="ECO:0000313" key="3">
    <source>
        <dbReference type="EMBL" id="KAJ7771886.1"/>
    </source>
</evidence>
<gene>
    <name evidence="3" type="ORF">B0H16DRAFT_1515123</name>
    <name evidence="2" type="ORF">B0H16DRAFT_1556649</name>
</gene>
<sequence>MFPSLVSVLLYIFTLPLYLIISLSFKLKHLETYLIPILHLIRIPGYLLFSQVASSLFFSSFALRKKAHPTYEYVQKESNSIAFSFMYTQIKANDTEVV</sequence>
<keyword evidence="4" id="KW-1185">Reference proteome</keyword>
<feature type="transmembrane region" description="Helical" evidence="1">
    <location>
        <begin position="46"/>
        <end position="63"/>
    </location>
</feature>
<accession>A0AAD7IMK5</accession>
<organism evidence="2 4">
    <name type="scientific">Mycena metata</name>
    <dbReference type="NCBI Taxonomy" id="1033252"/>
    <lineage>
        <taxon>Eukaryota</taxon>
        <taxon>Fungi</taxon>
        <taxon>Dikarya</taxon>
        <taxon>Basidiomycota</taxon>
        <taxon>Agaricomycotina</taxon>
        <taxon>Agaricomycetes</taxon>
        <taxon>Agaricomycetidae</taxon>
        <taxon>Agaricales</taxon>
        <taxon>Marasmiineae</taxon>
        <taxon>Mycenaceae</taxon>
        <taxon>Mycena</taxon>
    </lineage>
</organism>
<protein>
    <submittedName>
        <fullName evidence="2">Uncharacterized protein</fullName>
    </submittedName>
</protein>
<dbReference type="EMBL" id="JARKIB010000015">
    <property type="protein sequence ID" value="KAJ7771886.1"/>
    <property type="molecule type" value="Genomic_DNA"/>
</dbReference>
<keyword evidence="1" id="KW-0812">Transmembrane</keyword>
<keyword evidence="1" id="KW-1133">Transmembrane helix</keyword>